<proteinExistence type="predicted"/>
<evidence type="ECO:0000313" key="2">
    <source>
        <dbReference type="Proteomes" id="UP000237056"/>
    </source>
</evidence>
<evidence type="ECO:0000313" key="1">
    <source>
        <dbReference type="EMBL" id="POS00632.1"/>
    </source>
</evidence>
<comment type="caution">
    <text evidence="1">The sequence shown here is derived from an EMBL/GenBank/DDBJ whole genome shotgun (WGS) entry which is preliminary data.</text>
</comment>
<reference evidence="1 2" key="1">
    <citation type="submission" date="2018-01" db="EMBL/GenBank/DDBJ databases">
        <title>Genomic Encyclopedia of Type Strains, Phase I: the one thousand microbial genomes (KMG-I) project.</title>
        <authorList>
            <person name="Goeker M."/>
        </authorList>
    </citation>
    <scope>NUCLEOTIDE SEQUENCE [LARGE SCALE GENOMIC DNA]</scope>
    <source>
        <strain evidence="1 2">DSM 17960</strain>
    </source>
</reference>
<protein>
    <submittedName>
        <fullName evidence="1">Uncharacterized protein</fullName>
    </submittedName>
</protein>
<sequence>MIETDRRAEQQWKKSDISYTNYVNFISSKSDKFKLTLIDLLYVSNFKGGYATINEPEEIIKEKLIVYGQLFKEIDERFYNKNLNNLDDNEITELITFSEKLIRLTDYKSENKIDGFSVSFLTALLHFYFPNLYPILDRRVLNGLKLITETDLDKQGQVKKLKDFYSKLILEFKKRTRTQTIRELDKELFITKF</sequence>
<organism evidence="1 2">
    <name type="scientific">Flavobacterium croceum DSM 17960</name>
    <dbReference type="NCBI Taxonomy" id="1121886"/>
    <lineage>
        <taxon>Bacteria</taxon>
        <taxon>Pseudomonadati</taxon>
        <taxon>Bacteroidota</taxon>
        <taxon>Flavobacteriia</taxon>
        <taxon>Flavobacteriales</taxon>
        <taxon>Flavobacteriaceae</taxon>
        <taxon>Flavobacterium</taxon>
    </lineage>
</organism>
<accession>A0A2S4N4F9</accession>
<keyword evidence="2" id="KW-1185">Reference proteome</keyword>
<dbReference type="EMBL" id="PQNY01000039">
    <property type="protein sequence ID" value="POS00632.1"/>
    <property type="molecule type" value="Genomic_DNA"/>
</dbReference>
<dbReference type="Proteomes" id="UP000237056">
    <property type="component" value="Unassembled WGS sequence"/>
</dbReference>
<name>A0A2S4N4F9_9FLAO</name>
<dbReference type="OrthoDB" id="1493701at2"/>
<dbReference type="AlphaFoldDB" id="A0A2S4N4F9"/>
<gene>
    <name evidence="1" type="ORF">Q361_1395</name>
</gene>
<dbReference type="RefSeq" id="WP_103727150.1">
    <property type="nucleotide sequence ID" value="NZ_PQNY01000039.1"/>
</dbReference>